<dbReference type="EMBL" id="BJYG01000002">
    <property type="protein sequence ID" value="GEN62046.1"/>
    <property type="molecule type" value="Genomic_DNA"/>
</dbReference>
<evidence type="ECO:0000313" key="2">
    <source>
        <dbReference type="Proteomes" id="UP000321746"/>
    </source>
</evidence>
<gene>
    <name evidence="1" type="ORF">AOE01nite_02700</name>
</gene>
<keyword evidence="1" id="KW-0489">Methyltransferase</keyword>
<dbReference type="AlphaFoldDB" id="A0A511XGG8"/>
<comment type="caution">
    <text evidence="1">The sequence shown here is derived from an EMBL/GenBank/DDBJ whole genome shotgun (WGS) entry which is preliminary data.</text>
</comment>
<name>A0A511XGG8_9PROT</name>
<dbReference type="InterPro" id="IPR029063">
    <property type="entry name" value="SAM-dependent_MTases_sf"/>
</dbReference>
<protein>
    <submittedName>
        <fullName evidence="1">Methyltransferase type 11</fullName>
    </submittedName>
</protein>
<dbReference type="Proteomes" id="UP000321746">
    <property type="component" value="Unassembled WGS sequence"/>
</dbReference>
<proteinExistence type="predicted"/>
<evidence type="ECO:0000313" key="1">
    <source>
        <dbReference type="EMBL" id="GEN62046.1"/>
    </source>
</evidence>
<dbReference type="Gene3D" id="3.40.50.150">
    <property type="entry name" value="Vaccinia Virus protein VP39"/>
    <property type="match status" value="1"/>
</dbReference>
<organism evidence="1 2">
    <name type="scientific">Acetobacter oeni</name>
    <dbReference type="NCBI Taxonomy" id="304077"/>
    <lineage>
        <taxon>Bacteria</taxon>
        <taxon>Pseudomonadati</taxon>
        <taxon>Pseudomonadota</taxon>
        <taxon>Alphaproteobacteria</taxon>
        <taxon>Acetobacterales</taxon>
        <taxon>Acetobacteraceae</taxon>
        <taxon>Acetobacter</taxon>
    </lineage>
</organism>
<sequence length="240" mass="26292">MHDEVRTAAAFYASPAGERTVRLLGPHLTRRWPELTGQRLLGLGFAAPYLPLWDDSSALTVAARLKAAISSSESSIIHYPRECVVSGKGLPFDDLSFDRILMIHALETDHAEAGLLRAVWKILKDDGRLLLVIPNRRGLWAFSDTTPFGQGTPFSQGQIRLRLGQAMFHVEHSETGLYVPPFRKFGSGKIGQTIEKAGGTVLPAFGGVVIVEAVKNIWSGLPLLTAKSRIPARRRIFEAG</sequence>
<dbReference type="OrthoDB" id="9800231at2"/>
<dbReference type="RefSeq" id="WP_146885203.1">
    <property type="nucleotide sequence ID" value="NZ_JACIDL010000002.1"/>
</dbReference>
<dbReference type="GO" id="GO:0032259">
    <property type="term" value="P:methylation"/>
    <property type="evidence" value="ECO:0007669"/>
    <property type="project" value="UniProtKB-KW"/>
</dbReference>
<keyword evidence="1" id="KW-0808">Transferase</keyword>
<dbReference type="SUPFAM" id="SSF53335">
    <property type="entry name" value="S-adenosyl-L-methionine-dependent methyltransferases"/>
    <property type="match status" value="1"/>
</dbReference>
<accession>A0A511XGG8</accession>
<dbReference type="GO" id="GO:0008168">
    <property type="term" value="F:methyltransferase activity"/>
    <property type="evidence" value="ECO:0007669"/>
    <property type="project" value="UniProtKB-KW"/>
</dbReference>
<keyword evidence="2" id="KW-1185">Reference proteome</keyword>
<reference evidence="1 2" key="1">
    <citation type="submission" date="2019-07" db="EMBL/GenBank/DDBJ databases">
        <title>Whole genome shotgun sequence of Acetobacter oeni NBRC 105207.</title>
        <authorList>
            <person name="Hosoyama A."/>
            <person name="Uohara A."/>
            <person name="Ohji S."/>
            <person name="Ichikawa N."/>
        </authorList>
    </citation>
    <scope>NUCLEOTIDE SEQUENCE [LARGE SCALE GENOMIC DNA]</scope>
    <source>
        <strain evidence="1 2">NBRC 105207</strain>
    </source>
</reference>